<evidence type="ECO:0000313" key="3">
    <source>
        <dbReference type="Proteomes" id="UP001141166"/>
    </source>
</evidence>
<proteinExistence type="predicted"/>
<organism evidence="2 3">
    <name type="scientific">Enterococcus faecium</name>
    <name type="common">Streptococcus faecium</name>
    <dbReference type="NCBI Taxonomy" id="1352"/>
    <lineage>
        <taxon>Bacteria</taxon>
        <taxon>Bacillati</taxon>
        <taxon>Bacillota</taxon>
        <taxon>Bacilli</taxon>
        <taxon>Lactobacillales</taxon>
        <taxon>Enterococcaceae</taxon>
        <taxon>Enterococcus</taxon>
    </lineage>
</organism>
<evidence type="ECO:0000313" key="2">
    <source>
        <dbReference type="EMBL" id="MDC4248447.1"/>
    </source>
</evidence>
<dbReference type="AlphaFoldDB" id="A0A2S7MPK1"/>
<feature type="domain" description="DUF6877" evidence="1">
    <location>
        <begin position="5"/>
        <end position="49"/>
    </location>
</feature>
<sequence length="61" mass="7139">MPAIDQINELINKYDFPLSVLSDVNHRLECCKEEAYVAQQVRYLENLVKFGKVNLKVEKNQ</sequence>
<name>A0A2S7MPK1_ENTFC</name>
<gene>
    <name evidence="2" type="ORF">M3X98_10380</name>
</gene>
<dbReference type="EMBL" id="JAMWMK010000017">
    <property type="protein sequence ID" value="MDC4248447.1"/>
    <property type="molecule type" value="Genomic_DNA"/>
</dbReference>
<comment type="caution">
    <text evidence="2">The sequence shown here is derived from an EMBL/GenBank/DDBJ whole genome shotgun (WGS) entry which is preliminary data.</text>
</comment>
<dbReference type="Pfam" id="PF21793">
    <property type="entry name" value="DUF6877"/>
    <property type="match status" value="1"/>
</dbReference>
<dbReference type="RefSeq" id="WP_005874792.1">
    <property type="nucleotide sequence ID" value="NZ_JACYZK010000048.1"/>
</dbReference>
<dbReference type="InterPro" id="IPR049242">
    <property type="entry name" value="DUF6877"/>
</dbReference>
<evidence type="ECO:0000259" key="1">
    <source>
        <dbReference type="Pfam" id="PF21793"/>
    </source>
</evidence>
<accession>A0A2S7MPK1</accession>
<protein>
    <recommendedName>
        <fullName evidence="1">DUF6877 domain-containing protein</fullName>
    </recommendedName>
</protein>
<reference evidence="2" key="1">
    <citation type="submission" date="2022-05" db="EMBL/GenBank/DDBJ databases">
        <title>Draft genome sequences of Clostridium perfringens strains isolated from Peru.</title>
        <authorList>
            <person name="Hurtado R."/>
            <person name="Lima L."/>
            <person name="Sousa T."/>
            <person name="Jaiswal A.K."/>
            <person name="Tiwari S."/>
            <person name="Maturrano L."/>
            <person name="Brenig B."/>
            <person name="Azevedo V."/>
        </authorList>
    </citation>
    <scope>NUCLEOTIDE SEQUENCE</scope>
    <source>
        <strain evidence="2">CP4</strain>
    </source>
</reference>
<dbReference type="Proteomes" id="UP001141166">
    <property type="component" value="Unassembled WGS sequence"/>
</dbReference>